<dbReference type="AlphaFoldDB" id="A0A3B0UJW0"/>
<dbReference type="Pfam" id="PF00535">
    <property type="entry name" value="Glycos_transf_2"/>
    <property type="match status" value="1"/>
</dbReference>
<dbReference type="SUPFAM" id="SSF53448">
    <property type="entry name" value="Nucleotide-diphospho-sugar transferases"/>
    <property type="match status" value="1"/>
</dbReference>
<protein>
    <recommendedName>
        <fullName evidence="1">Glycosyltransferase 2-like domain-containing protein</fullName>
    </recommendedName>
</protein>
<dbReference type="PANTHER" id="PTHR48090:SF7">
    <property type="entry name" value="RFBJ PROTEIN"/>
    <property type="match status" value="1"/>
</dbReference>
<evidence type="ECO:0000259" key="1">
    <source>
        <dbReference type="Pfam" id="PF00535"/>
    </source>
</evidence>
<dbReference type="PANTHER" id="PTHR48090">
    <property type="entry name" value="UNDECAPRENYL-PHOSPHATE 4-DEOXY-4-FORMAMIDO-L-ARABINOSE TRANSFERASE-RELATED"/>
    <property type="match status" value="1"/>
</dbReference>
<dbReference type="InterPro" id="IPR001173">
    <property type="entry name" value="Glyco_trans_2-like"/>
</dbReference>
<dbReference type="InterPro" id="IPR050256">
    <property type="entry name" value="Glycosyltransferase_2"/>
</dbReference>
<sequence length="263" mass="29494">MVTQPFMRMKLSVIICCYNEIATIEEVIANTQAVKLGNGWEREIVIIDNFSSDGSRQLLQKIDDPEIKVFYHERNMGKGMSIRTGIDNISGDYLIIQDADKEYDPAEHPKFCRKVEESGATAVYGSRILGGDVKYEYAHAYLGVRVWTFLTNLLFGSKLTDVGTGTKMVKSDVAKSLHLTMTGFNLEFELTNKVLLSGHNIVEVPIDYDPRTYAEGKKITIADGFKIIITMLRDRLGLSPTLKKALENTEVSKKLREKSAKSA</sequence>
<accession>A0A3B0UJW0</accession>
<evidence type="ECO:0000313" key="2">
    <source>
        <dbReference type="EMBL" id="VAW31421.1"/>
    </source>
</evidence>
<proteinExistence type="predicted"/>
<name>A0A3B0UJW0_9ZZZZ</name>
<dbReference type="InterPro" id="IPR029044">
    <property type="entry name" value="Nucleotide-diphossugar_trans"/>
</dbReference>
<reference evidence="2" key="1">
    <citation type="submission" date="2018-06" db="EMBL/GenBank/DDBJ databases">
        <authorList>
            <person name="Zhirakovskaya E."/>
        </authorList>
    </citation>
    <scope>NUCLEOTIDE SEQUENCE</scope>
</reference>
<dbReference type="EMBL" id="UOEU01000218">
    <property type="protein sequence ID" value="VAW31421.1"/>
    <property type="molecule type" value="Genomic_DNA"/>
</dbReference>
<dbReference type="Gene3D" id="3.90.550.10">
    <property type="entry name" value="Spore Coat Polysaccharide Biosynthesis Protein SpsA, Chain A"/>
    <property type="match status" value="1"/>
</dbReference>
<gene>
    <name evidence="2" type="ORF">MNBD_CHLOROFLEXI01-4738</name>
</gene>
<feature type="domain" description="Glycosyltransferase 2-like" evidence="1">
    <location>
        <begin position="12"/>
        <end position="175"/>
    </location>
</feature>
<organism evidence="2">
    <name type="scientific">hydrothermal vent metagenome</name>
    <dbReference type="NCBI Taxonomy" id="652676"/>
    <lineage>
        <taxon>unclassified sequences</taxon>
        <taxon>metagenomes</taxon>
        <taxon>ecological metagenomes</taxon>
    </lineage>
</organism>
<dbReference type="CDD" id="cd04179">
    <property type="entry name" value="DPM_DPG-synthase_like"/>
    <property type="match status" value="1"/>
</dbReference>